<accession>A0A7Z9BZT5</accession>
<evidence type="ECO:0000313" key="2">
    <source>
        <dbReference type="Proteomes" id="UP000184550"/>
    </source>
</evidence>
<dbReference type="AlphaFoldDB" id="A0A7Z9BZT5"/>
<dbReference type="EMBL" id="CZCU02000160">
    <property type="protein sequence ID" value="VXD24420.1"/>
    <property type="molecule type" value="Genomic_DNA"/>
</dbReference>
<reference evidence="1" key="1">
    <citation type="submission" date="2019-10" db="EMBL/GenBank/DDBJ databases">
        <authorList>
            <consortium name="Genoscope - CEA"/>
            <person name="William W."/>
        </authorList>
    </citation>
    <scope>NUCLEOTIDE SEQUENCE [LARGE SCALE GENOMIC DNA]</scope>
    <source>
        <strain evidence="1">BBR_PRJEB10992</strain>
    </source>
</reference>
<dbReference type="RefSeq" id="WP_083625913.1">
    <property type="nucleotide sequence ID" value="NZ_LR734882.1"/>
</dbReference>
<name>A0A7Z9BZT5_9CYAN</name>
<comment type="caution">
    <text evidence="1">The sequence shown here is derived from an EMBL/GenBank/DDBJ whole genome shotgun (WGS) entry which is preliminary data.</text>
</comment>
<protein>
    <submittedName>
        <fullName evidence="1">Uncharacterized protein</fullName>
    </submittedName>
</protein>
<gene>
    <name evidence="1" type="ORF">PL8927_820034</name>
</gene>
<organism evidence="1 2">
    <name type="scientific">Planktothrix serta PCC 8927</name>
    <dbReference type="NCBI Taxonomy" id="671068"/>
    <lineage>
        <taxon>Bacteria</taxon>
        <taxon>Bacillati</taxon>
        <taxon>Cyanobacteriota</taxon>
        <taxon>Cyanophyceae</taxon>
        <taxon>Oscillatoriophycideae</taxon>
        <taxon>Oscillatoriales</taxon>
        <taxon>Microcoleaceae</taxon>
        <taxon>Planktothrix</taxon>
    </lineage>
</organism>
<proteinExistence type="predicted"/>
<evidence type="ECO:0000313" key="1">
    <source>
        <dbReference type="EMBL" id="VXD24420.1"/>
    </source>
</evidence>
<sequence>MPTYNEVLKQAQSLSIIDQFQLLKDLQKIVSQGVEVEETDEVIPANEIAESEAALADYLAGRDLGKSLKQVELELFGRELD</sequence>
<keyword evidence="2" id="KW-1185">Reference proteome</keyword>
<dbReference type="Proteomes" id="UP000184550">
    <property type="component" value="Unassembled WGS sequence"/>
</dbReference>
<dbReference type="OrthoDB" id="465500at2"/>